<comment type="function">
    <text evidence="1">Component of the type II secretion system inner membrane complex required for the energy-dependent secretion of extracellular factors such as proteases and toxins from the periplasm.</text>
</comment>
<accession>A0A562S9K0</accession>
<comment type="similarity">
    <text evidence="3 14">Belongs to the GSP F family.</text>
</comment>
<evidence type="ECO:0000256" key="9">
    <source>
        <dbReference type="ARBA" id="ARBA00022837"/>
    </source>
</evidence>
<dbReference type="RefSeq" id="WP_144681045.1">
    <property type="nucleotide sequence ID" value="NZ_VLLC01000001.1"/>
</dbReference>
<dbReference type="Gene3D" id="1.20.81.30">
    <property type="entry name" value="Type II secretion system (T2SS), domain F"/>
    <property type="match status" value="2"/>
</dbReference>
<evidence type="ECO:0000256" key="3">
    <source>
        <dbReference type="ARBA" id="ARBA00005745"/>
    </source>
</evidence>
<evidence type="ECO:0000256" key="7">
    <source>
        <dbReference type="ARBA" id="ARBA00022692"/>
    </source>
</evidence>
<reference evidence="17 18" key="1">
    <citation type="submission" date="2019-07" db="EMBL/GenBank/DDBJ databases">
        <title>Genome sequencing of 100 strains of the haloalkaliphilic chemolithoautotrophic sulfur-oxidizing bacterium Thioalkalivibrio.</title>
        <authorList>
            <person name="Muyzer G."/>
        </authorList>
    </citation>
    <scope>NUCLEOTIDE SEQUENCE [LARGE SCALE GENOMIC DNA]</scope>
    <source>
        <strain evidence="17 18">ASO4-4</strain>
    </source>
</reference>
<dbReference type="InterPro" id="IPR001992">
    <property type="entry name" value="T2SS_GspF/T4SS_PilC_CS"/>
</dbReference>
<evidence type="ECO:0000259" key="16">
    <source>
        <dbReference type="Pfam" id="PF00482"/>
    </source>
</evidence>
<evidence type="ECO:0000256" key="13">
    <source>
        <dbReference type="ARBA" id="ARBA00030750"/>
    </source>
</evidence>
<sequence>MPVFEYSALNAKGKRCQGIIDADSMQVARTRLRERSLYPTEVREAHSRIQEKKNILHFFSHGRLRPKDISLITRQLATLTGAGFPLVSALGSVISQTRSTPVKRTLSRIKDAVEGGAGFADALDAESGTFSPIYVNMVRSGESSGTLELVLERLADLLENQQALKSKIQSALAYPILMALFGGLVLFALMTFIVPGLVAIFADMQQELPGPTKLLLSTSEFLKATWWLLLPLLIALPFIFRQARKSRRLGTQVDAFILKIPIAGSLATKLAVTRCCRTLGSLLANGVPILTALGIVENVVGNKLLAKSIAQAARAVERGDGLAESLAAGRGFPDMALQMIQIGERSGSLEAMLEKVADIYQNESQNTVTALTSMLEPIVILVMGISVGLIVLAICLPIFEMNQLIR</sequence>
<feature type="domain" description="Type II secretion system protein GspF" evidence="16">
    <location>
        <begin position="276"/>
        <end position="397"/>
    </location>
</feature>
<keyword evidence="4 14" id="KW-0813">Transport</keyword>
<dbReference type="OrthoDB" id="9805682at2"/>
<feature type="transmembrane region" description="Helical" evidence="15">
    <location>
        <begin position="378"/>
        <end position="399"/>
    </location>
</feature>
<evidence type="ECO:0000256" key="5">
    <source>
        <dbReference type="ARBA" id="ARBA00022475"/>
    </source>
</evidence>
<dbReference type="InterPro" id="IPR042094">
    <property type="entry name" value="T2SS_GspF_sf"/>
</dbReference>
<keyword evidence="9" id="KW-0106">Calcium</keyword>
<feature type="transmembrane region" description="Helical" evidence="15">
    <location>
        <begin position="172"/>
        <end position="201"/>
    </location>
</feature>
<evidence type="ECO:0000256" key="15">
    <source>
        <dbReference type="SAM" id="Phobius"/>
    </source>
</evidence>
<dbReference type="PANTHER" id="PTHR30012:SF0">
    <property type="entry name" value="TYPE II SECRETION SYSTEM PROTEIN F-RELATED"/>
    <property type="match status" value="1"/>
</dbReference>
<keyword evidence="11 15" id="KW-1133">Transmembrane helix</keyword>
<comment type="subcellular location">
    <subcellularLocation>
        <location evidence="2">Cell inner membrane</location>
        <topology evidence="2">Multi-pass membrane protein</topology>
    </subcellularLocation>
    <subcellularLocation>
        <location evidence="14">Cell membrane</location>
        <topology evidence="14">Multi-pass membrane protein</topology>
    </subcellularLocation>
</comment>
<feature type="transmembrane region" description="Helical" evidence="15">
    <location>
        <begin position="221"/>
        <end position="240"/>
    </location>
</feature>
<organism evidence="17 18">
    <name type="scientific">Desulfobotulus alkaliphilus</name>
    <dbReference type="NCBI Taxonomy" id="622671"/>
    <lineage>
        <taxon>Bacteria</taxon>
        <taxon>Pseudomonadati</taxon>
        <taxon>Thermodesulfobacteriota</taxon>
        <taxon>Desulfobacteria</taxon>
        <taxon>Desulfobacterales</taxon>
        <taxon>Desulfobacteraceae</taxon>
        <taxon>Desulfobotulus</taxon>
    </lineage>
</organism>
<evidence type="ECO:0000256" key="8">
    <source>
        <dbReference type="ARBA" id="ARBA00022723"/>
    </source>
</evidence>
<proteinExistence type="inferred from homology"/>
<dbReference type="PRINTS" id="PR00812">
    <property type="entry name" value="BCTERIALGSPF"/>
</dbReference>
<keyword evidence="12 15" id="KW-0472">Membrane</keyword>
<dbReference type="GO" id="GO:0046872">
    <property type="term" value="F:metal ion binding"/>
    <property type="evidence" value="ECO:0007669"/>
    <property type="project" value="UniProtKB-KW"/>
</dbReference>
<keyword evidence="6" id="KW-0997">Cell inner membrane</keyword>
<keyword evidence="10" id="KW-0653">Protein transport</keyword>
<dbReference type="GO" id="GO:0015628">
    <property type="term" value="P:protein secretion by the type II secretion system"/>
    <property type="evidence" value="ECO:0007669"/>
    <property type="project" value="InterPro"/>
</dbReference>
<evidence type="ECO:0000256" key="11">
    <source>
        <dbReference type="ARBA" id="ARBA00022989"/>
    </source>
</evidence>
<evidence type="ECO:0000256" key="12">
    <source>
        <dbReference type="ARBA" id="ARBA00023136"/>
    </source>
</evidence>
<evidence type="ECO:0000256" key="6">
    <source>
        <dbReference type="ARBA" id="ARBA00022519"/>
    </source>
</evidence>
<dbReference type="EMBL" id="VLLC01000001">
    <property type="protein sequence ID" value="TWI77210.1"/>
    <property type="molecule type" value="Genomic_DNA"/>
</dbReference>
<evidence type="ECO:0000256" key="2">
    <source>
        <dbReference type="ARBA" id="ARBA00004429"/>
    </source>
</evidence>
<dbReference type="InterPro" id="IPR018076">
    <property type="entry name" value="T2SS_GspF_dom"/>
</dbReference>
<evidence type="ECO:0000256" key="1">
    <source>
        <dbReference type="ARBA" id="ARBA00002684"/>
    </source>
</evidence>
<dbReference type="Proteomes" id="UP000318307">
    <property type="component" value="Unassembled WGS sequence"/>
</dbReference>
<evidence type="ECO:0000256" key="10">
    <source>
        <dbReference type="ARBA" id="ARBA00022927"/>
    </source>
</evidence>
<comment type="caution">
    <text evidence="17">The sequence shown here is derived from an EMBL/GenBank/DDBJ whole genome shotgun (WGS) entry which is preliminary data.</text>
</comment>
<dbReference type="Pfam" id="PF00482">
    <property type="entry name" value="T2SSF"/>
    <property type="match status" value="2"/>
</dbReference>
<dbReference type="GO" id="GO:0015627">
    <property type="term" value="C:type II protein secretion system complex"/>
    <property type="evidence" value="ECO:0007669"/>
    <property type="project" value="InterPro"/>
</dbReference>
<dbReference type="InterPro" id="IPR003004">
    <property type="entry name" value="GspF/PilC"/>
</dbReference>
<evidence type="ECO:0000256" key="4">
    <source>
        <dbReference type="ARBA" id="ARBA00022448"/>
    </source>
</evidence>
<keyword evidence="8" id="KW-0479">Metal-binding</keyword>
<protein>
    <recommendedName>
        <fullName evidence="13">General secretion pathway protein F</fullName>
    </recommendedName>
</protein>
<name>A0A562S9K0_9BACT</name>
<evidence type="ECO:0000313" key="17">
    <source>
        <dbReference type="EMBL" id="TWI77210.1"/>
    </source>
</evidence>
<keyword evidence="7 14" id="KW-0812">Transmembrane</keyword>
<gene>
    <name evidence="17" type="ORF">LZ24_00010</name>
</gene>
<dbReference type="PROSITE" id="PS00874">
    <property type="entry name" value="T2SP_F"/>
    <property type="match status" value="1"/>
</dbReference>
<dbReference type="NCBIfam" id="TIGR02120">
    <property type="entry name" value="GspF"/>
    <property type="match status" value="1"/>
</dbReference>
<dbReference type="AlphaFoldDB" id="A0A562S9K0"/>
<evidence type="ECO:0000313" key="18">
    <source>
        <dbReference type="Proteomes" id="UP000318307"/>
    </source>
</evidence>
<evidence type="ECO:0000256" key="14">
    <source>
        <dbReference type="RuleBase" id="RU003923"/>
    </source>
</evidence>
<feature type="domain" description="Type II secretion system protein GspF" evidence="16">
    <location>
        <begin position="73"/>
        <end position="195"/>
    </location>
</feature>
<keyword evidence="5" id="KW-1003">Cell membrane</keyword>
<dbReference type="FunFam" id="1.20.81.30:FF:000001">
    <property type="entry name" value="Type II secretion system protein F"/>
    <property type="match status" value="2"/>
</dbReference>
<dbReference type="GO" id="GO:0005886">
    <property type="term" value="C:plasma membrane"/>
    <property type="evidence" value="ECO:0007669"/>
    <property type="project" value="UniProtKB-SubCell"/>
</dbReference>
<dbReference type="PANTHER" id="PTHR30012">
    <property type="entry name" value="GENERAL SECRETION PATHWAY PROTEIN"/>
    <property type="match status" value="1"/>
</dbReference>
<keyword evidence="18" id="KW-1185">Reference proteome</keyword>
<dbReference type="InterPro" id="IPR011850">
    <property type="entry name" value="T2SS_GspF"/>
</dbReference>